<sequence length="445" mass="45848">MTSSTGFQTRPSRHGLPNARRRPSPSTDPALRVFTAATAVGLLHALDDAVLNRQPGVPVDQHLPALLAVALGAGLALLVFRRGGTGVRAALALVVGSVTVTNGGLHVVHVLSGEVSGSDVTGLLAAAAGVVLLLQAAALPYLHRGERGLDPWRRWAVRVATVVVTAVAMQFVVLSVCVGIVQTHLFRDQIDAPPDGFAPVSLESTDGLELSGWYSPSDNGAAIVLVNSAGGDRLGSVAHGLLLAEHGYGVLLYDARGSGESEGSPNGYGWDWDRDVAGAIDFLTDRADVEDGRIGALGLSTGADVLLEVGANDRRLGAIVADGTTASSLADVLAGDVFNKVAMAPVLGTVQLLSGTAPGPALRDLAPRVSPTPLLFVAAGGYPTEIAMTRVYAEAAREPVELWTLPDAGHTNAIHDEAEAYERRVVGHFDAALLDGPAAADTAAD</sequence>
<dbReference type="PANTHER" id="PTHR47751">
    <property type="entry name" value="SUPERFAMILY HYDROLASE, PUTATIVE (AFU_ORTHOLOGUE AFUA_2G16580)-RELATED"/>
    <property type="match status" value="1"/>
</dbReference>
<organism evidence="4 5">
    <name type="scientific">Nocardioides seonyuensis</name>
    <dbReference type="NCBI Taxonomy" id="2518371"/>
    <lineage>
        <taxon>Bacteria</taxon>
        <taxon>Bacillati</taxon>
        <taxon>Actinomycetota</taxon>
        <taxon>Actinomycetes</taxon>
        <taxon>Propionibacteriales</taxon>
        <taxon>Nocardioidaceae</taxon>
        <taxon>Nocardioides</taxon>
    </lineage>
</organism>
<dbReference type="SUPFAM" id="SSF53474">
    <property type="entry name" value="alpha/beta-Hydrolases"/>
    <property type="match status" value="1"/>
</dbReference>
<evidence type="ECO:0000313" key="5">
    <source>
        <dbReference type="Proteomes" id="UP000294853"/>
    </source>
</evidence>
<feature type="transmembrane region" description="Helical" evidence="2">
    <location>
        <begin position="30"/>
        <end position="51"/>
    </location>
</feature>
<accession>A0A4P7IHT3</accession>
<dbReference type="InterPro" id="IPR029058">
    <property type="entry name" value="AB_hydrolase_fold"/>
</dbReference>
<evidence type="ECO:0000259" key="3">
    <source>
        <dbReference type="Pfam" id="PF02129"/>
    </source>
</evidence>
<evidence type="ECO:0000256" key="1">
    <source>
        <dbReference type="SAM" id="MobiDB-lite"/>
    </source>
</evidence>
<feature type="compositionally biased region" description="Polar residues" evidence="1">
    <location>
        <begin position="1"/>
        <end position="10"/>
    </location>
</feature>
<reference evidence="4 5" key="1">
    <citation type="submission" date="2019-03" db="EMBL/GenBank/DDBJ databases">
        <title>Three New Species of Nocardioides, Nocardioides euryhalodurans sp. nov., Nocardioides seonyuensis sp. nov. and Nocardioides eburneoflavus sp. nov. Iolated from Soil.</title>
        <authorList>
            <person name="Roh S.G."/>
            <person name="Lee C."/>
            <person name="Kim M.-K."/>
            <person name="Kim S.B."/>
        </authorList>
    </citation>
    <scope>NUCLEOTIDE SEQUENCE [LARGE SCALE GENOMIC DNA]</scope>
    <source>
        <strain evidence="4 5">MMS17-SY207-3</strain>
    </source>
</reference>
<feature type="transmembrane region" description="Helical" evidence="2">
    <location>
        <begin position="120"/>
        <end position="143"/>
    </location>
</feature>
<keyword evidence="2" id="KW-0812">Transmembrane</keyword>
<dbReference type="PANTHER" id="PTHR47751:SF1">
    <property type="entry name" value="SUPERFAMILY HYDROLASE, PUTATIVE (AFU_ORTHOLOGUE AFUA_2G16580)-RELATED"/>
    <property type="match status" value="1"/>
</dbReference>
<dbReference type="Proteomes" id="UP000294853">
    <property type="component" value="Chromosome"/>
</dbReference>
<dbReference type="OrthoDB" id="9796609at2"/>
<dbReference type="Gene3D" id="3.40.50.1820">
    <property type="entry name" value="alpha/beta hydrolase"/>
    <property type="match status" value="1"/>
</dbReference>
<feature type="domain" description="Xaa-Pro dipeptidyl-peptidase-like" evidence="3">
    <location>
        <begin position="236"/>
        <end position="342"/>
    </location>
</feature>
<feature type="transmembrane region" description="Helical" evidence="2">
    <location>
        <begin position="155"/>
        <end position="181"/>
    </location>
</feature>
<name>A0A4P7IHT3_9ACTN</name>
<dbReference type="GO" id="GO:0016787">
    <property type="term" value="F:hydrolase activity"/>
    <property type="evidence" value="ECO:0007669"/>
    <property type="project" value="InterPro"/>
</dbReference>
<proteinExistence type="predicted"/>
<dbReference type="AlphaFoldDB" id="A0A4P7IHT3"/>
<gene>
    <name evidence="4" type="ORF">EXE58_09970</name>
</gene>
<keyword evidence="5" id="KW-1185">Reference proteome</keyword>
<dbReference type="RefSeq" id="WP_135267738.1">
    <property type="nucleotide sequence ID" value="NZ_CP038436.1"/>
</dbReference>
<dbReference type="Pfam" id="PF02129">
    <property type="entry name" value="Peptidase_S15"/>
    <property type="match status" value="1"/>
</dbReference>
<keyword evidence="2" id="KW-0472">Membrane</keyword>
<evidence type="ECO:0000256" key="2">
    <source>
        <dbReference type="SAM" id="Phobius"/>
    </source>
</evidence>
<feature type="region of interest" description="Disordered" evidence="1">
    <location>
        <begin position="1"/>
        <end position="28"/>
    </location>
</feature>
<keyword evidence="2" id="KW-1133">Transmembrane helix</keyword>
<feature type="transmembrane region" description="Helical" evidence="2">
    <location>
        <begin position="87"/>
        <end position="108"/>
    </location>
</feature>
<feature type="transmembrane region" description="Helical" evidence="2">
    <location>
        <begin position="63"/>
        <end position="80"/>
    </location>
</feature>
<dbReference type="EMBL" id="CP038436">
    <property type="protein sequence ID" value="QBX55747.1"/>
    <property type="molecule type" value="Genomic_DNA"/>
</dbReference>
<dbReference type="InterPro" id="IPR000383">
    <property type="entry name" value="Xaa-Pro-like_dom"/>
</dbReference>
<evidence type="ECO:0000313" key="4">
    <source>
        <dbReference type="EMBL" id="QBX55747.1"/>
    </source>
</evidence>
<dbReference type="InterPro" id="IPR051411">
    <property type="entry name" value="Polyketide_trans_af380"/>
</dbReference>
<dbReference type="KEGG" id="nsn:EXE58_09970"/>
<protein>
    <recommendedName>
        <fullName evidence="3">Xaa-Pro dipeptidyl-peptidase-like domain-containing protein</fullName>
    </recommendedName>
</protein>